<comment type="caution">
    <text evidence="1">The sequence shown here is derived from an EMBL/GenBank/DDBJ whole genome shotgun (WGS) entry which is preliminary data.</text>
</comment>
<protein>
    <submittedName>
        <fullName evidence="1">Uncharacterized protein</fullName>
    </submittedName>
</protein>
<gene>
    <name evidence="1" type="ORF">F5878DRAFT_513075</name>
</gene>
<name>A0AA38NYI2_9AGAR</name>
<sequence length="172" mass="19432">NAGITRKLTSLQRQAARLITGAMNTTATDILDIHAALLPMPLEIERHRHRAATRLTTLPASHPLAENVKKASRYSRRSRHFSPLHELMGTFGLKPARMETRKAVRYEANWDPKLNINIYDNEREAMRALRLDEAEVQVFTDGSGFQGGVGAAAVLYRDGEEQRLLRYRLGVE</sequence>
<dbReference type="EMBL" id="MU806799">
    <property type="protein sequence ID" value="KAJ3832988.1"/>
    <property type="molecule type" value="Genomic_DNA"/>
</dbReference>
<proteinExistence type="predicted"/>
<dbReference type="Proteomes" id="UP001163846">
    <property type="component" value="Unassembled WGS sequence"/>
</dbReference>
<dbReference type="AlphaFoldDB" id="A0AA38NYI2"/>
<feature type="non-terminal residue" evidence="1">
    <location>
        <position position="172"/>
    </location>
</feature>
<accession>A0AA38NYI2</accession>
<evidence type="ECO:0000313" key="2">
    <source>
        <dbReference type="Proteomes" id="UP001163846"/>
    </source>
</evidence>
<reference evidence="1" key="1">
    <citation type="submission" date="2022-08" db="EMBL/GenBank/DDBJ databases">
        <authorList>
            <consortium name="DOE Joint Genome Institute"/>
            <person name="Min B."/>
            <person name="Riley R."/>
            <person name="Sierra-Patev S."/>
            <person name="Naranjo-Ortiz M."/>
            <person name="Looney B."/>
            <person name="Konkel Z."/>
            <person name="Slot J.C."/>
            <person name="Sakamoto Y."/>
            <person name="Steenwyk J.L."/>
            <person name="Rokas A."/>
            <person name="Carro J."/>
            <person name="Camarero S."/>
            <person name="Ferreira P."/>
            <person name="Molpeceres G."/>
            <person name="Ruiz-Duenas F.J."/>
            <person name="Serrano A."/>
            <person name="Henrissat B."/>
            <person name="Drula E."/>
            <person name="Hughes K.W."/>
            <person name="Mata J.L."/>
            <person name="Ishikawa N.K."/>
            <person name="Vargas-Isla R."/>
            <person name="Ushijima S."/>
            <person name="Smith C.A."/>
            <person name="Ahrendt S."/>
            <person name="Andreopoulos W."/>
            <person name="He G."/>
            <person name="Labutti K."/>
            <person name="Lipzen A."/>
            <person name="Ng V."/>
            <person name="Sandor L."/>
            <person name="Barry K."/>
            <person name="Martinez A.T."/>
            <person name="Xiao Y."/>
            <person name="Gibbons J.G."/>
            <person name="Terashima K."/>
            <person name="Hibbett D.S."/>
            <person name="Grigoriev I.V."/>
        </authorList>
    </citation>
    <scope>NUCLEOTIDE SEQUENCE</scope>
    <source>
        <strain evidence="1">TFB9207</strain>
    </source>
</reference>
<organism evidence="1 2">
    <name type="scientific">Lentinula raphanica</name>
    <dbReference type="NCBI Taxonomy" id="153919"/>
    <lineage>
        <taxon>Eukaryota</taxon>
        <taxon>Fungi</taxon>
        <taxon>Dikarya</taxon>
        <taxon>Basidiomycota</taxon>
        <taxon>Agaricomycotina</taxon>
        <taxon>Agaricomycetes</taxon>
        <taxon>Agaricomycetidae</taxon>
        <taxon>Agaricales</taxon>
        <taxon>Marasmiineae</taxon>
        <taxon>Omphalotaceae</taxon>
        <taxon>Lentinula</taxon>
    </lineage>
</organism>
<keyword evidence="2" id="KW-1185">Reference proteome</keyword>
<evidence type="ECO:0000313" key="1">
    <source>
        <dbReference type="EMBL" id="KAJ3832988.1"/>
    </source>
</evidence>
<feature type="non-terminal residue" evidence="1">
    <location>
        <position position="1"/>
    </location>
</feature>